<dbReference type="NCBIfam" id="TIGR01131">
    <property type="entry name" value="ATP_synt_6_or_A"/>
    <property type="match status" value="1"/>
</dbReference>
<dbReference type="InterPro" id="IPR035908">
    <property type="entry name" value="F0_ATP_A_sf"/>
</dbReference>
<evidence type="ECO:0000256" key="1">
    <source>
        <dbReference type="ARBA" id="ARBA00004141"/>
    </source>
</evidence>
<feature type="chain" id="PRO_5037267009" description="ATP synthase subunit a" evidence="13">
    <location>
        <begin position="24"/>
        <end position="369"/>
    </location>
</feature>
<evidence type="ECO:0000256" key="11">
    <source>
        <dbReference type="HAMAP-Rule" id="MF_01393"/>
    </source>
</evidence>
<dbReference type="EMBL" id="JADKYY010000001">
    <property type="protein sequence ID" value="MBF5026323.1"/>
    <property type="molecule type" value="Genomic_DNA"/>
</dbReference>
<keyword evidence="3 11" id="KW-0813">Transport</keyword>
<keyword evidence="10 11" id="KW-0066">ATP synthesis</keyword>
<dbReference type="Pfam" id="PF00119">
    <property type="entry name" value="ATP-synt_A"/>
    <property type="match status" value="1"/>
</dbReference>
<evidence type="ECO:0000313" key="15">
    <source>
        <dbReference type="Proteomes" id="UP000694480"/>
    </source>
</evidence>
<evidence type="ECO:0000256" key="7">
    <source>
        <dbReference type="ARBA" id="ARBA00022989"/>
    </source>
</evidence>
<dbReference type="PANTHER" id="PTHR11410:SF0">
    <property type="entry name" value="ATP SYNTHASE SUBUNIT A"/>
    <property type="match status" value="1"/>
</dbReference>
<keyword evidence="13" id="KW-0732">Signal</keyword>
<dbReference type="SUPFAM" id="SSF81336">
    <property type="entry name" value="F1F0 ATP synthase subunit A"/>
    <property type="match status" value="1"/>
</dbReference>
<keyword evidence="9 11" id="KW-0472">Membrane</keyword>
<dbReference type="PANTHER" id="PTHR11410">
    <property type="entry name" value="ATP SYNTHASE SUBUNIT A"/>
    <property type="match status" value="1"/>
</dbReference>
<keyword evidence="15" id="KW-1185">Reference proteome</keyword>
<feature type="transmembrane region" description="Helical" evidence="11">
    <location>
        <begin position="283"/>
        <end position="304"/>
    </location>
</feature>
<feature type="transmembrane region" description="Helical" evidence="11">
    <location>
        <begin position="221"/>
        <end position="243"/>
    </location>
</feature>
<dbReference type="InterPro" id="IPR000568">
    <property type="entry name" value="ATP_synth_F0_asu"/>
</dbReference>
<comment type="subcellular location">
    <subcellularLocation>
        <location evidence="11 12">Cell membrane</location>
        <topology evidence="11 12">Multi-pass membrane protein</topology>
    </subcellularLocation>
    <subcellularLocation>
        <location evidence="1">Membrane</location>
        <topology evidence="1">Multi-pass membrane protein</topology>
    </subcellularLocation>
</comment>
<dbReference type="InterPro" id="IPR045083">
    <property type="entry name" value="ATP_synth_F0_asu_bact/mt"/>
</dbReference>
<keyword evidence="7 11" id="KW-1133">Transmembrane helix</keyword>
<comment type="caution">
    <text evidence="14">The sequence shown here is derived from an EMBL/GenBank/DDBJ whole genome shotgun (WGS) entry which is preliminary data.</text>
</comment>
<feature type="transmembrane region" description="Helical" evidence="11">
    <location>
        <begin position="316"/>
        <end position="343"/>
    </location>
</feature>
<evidence type="ECO:0000313" key="14">
    <source>
        <dbReference type="EMBL" id="MBF5026323.1"/>
    </source>
</evidence>
<keyword evidence="11" id="KW-1003">Cell membrane</keyword>
<feature type="transmembrane region" description="Helical" evidence="11">
    <location>
        <begin position="195"/>
        <end position="215"/>
    </location>
</feature>
<dbReference type="CDD" id="cd00310">
    <property type="entry name" value="ATP-synt_Fo_a_6"/>
    <property type="match status" value="1"/>
</dbReference>
<dbReference type="GO" id="GO:0005886">
    <property type="term" value="C:plasma membrane"/>
    <property type="evidence" value="ECO:0007669"/>
    <property type="project" value="UniProtKB-SubCell"/>
</dbReference>
<feature type="signal peptide" evidence="13">
    <location>
        <begin position="1"/>
        <end position="23"/>
    </location>
</feature>
<comment type="function">
    <text evidence="11 12">Key component of the proton channel; it plays a direct role in the translocation of protons across the membrane.</text>
</comment>
<keyword evidence="5 11" id="KW-0812">Transmembrane</keyword>
<dbReference type="GO" id="GO:0045259">
    <property type="term" value="C:proton-transporting ATP synthase complex"/>
    <property type="evidence" value="ECO:0007669"/>
    <property type="project" value="UniProtKB-KW"/>
</dbReference>
<keyword evidence="8 11" id="KW-0406">Ion transport</keyword>
<evidence type="ECO:0000256" key="10">
    <source>
        <dbReference type="ARBA" id="ARBA00023310"/>
    </source>
</evidence>
<comment type="similarity">
    <text evidence="2 11 12">Belongs to the ATPase A chain family.</text>
</comment>
<dbReference type="GO" id="GO:0046933">
    <property type="term" value="F:proton-transporting ATP synthase activity, rotational mechanism"/>
    <property type="evidence" value="ECO:0007669"/>
    <property type="project" value="UniProtKB-UniRule"/>
</dbReference>
<feature type="transmembrane region" description="Helical" evidence="11">
    <location>
        <begin position="135"/>
        <end position="156"/>
    </location>
</feature>
<feature type="transmembrane region" description="Helical" evidence="11">
    <location>
        <begin position="255"/>
        <end position="277"/>
    </location>
</feature>
<evidence type="ECO:0000256" key="2">
    <source>
        <dbReference type="ARBA" id="ARBA00006810"/>
    </source>
</evidence>
<name>A0A930YTY8_9FLAO</name>
<evidence type="ECO:0000256" key="8">
    <source>
        <dbReference type="ARBA" id="ARBA00023065"/>
    </source>
</evidence>
<gene>
    <name evidence="11 14" type="primary">atpB</name>
    <name evidence="14" type="ORF">IC612_00740</name>
</gene>
<keyword evidence="4 11" id="KW-0138">CF(0)</keyword>
<dbReference type="Proteomes" id="UP000694480">
    <property type="component" value="Unassembled WGS sequence"/>
</dbReference>
<organism evidence="14 15">
    <name type="scientific">Planobacterium oryzisoli</name>
    <dbReference type="NCBI Taxonomy" id="2771435"/>
    <lineage>
        <taxon>Bacteria</taxon>
        <taxon>Pseudomonadati</taxon>
        <taxon>Bacteroidota</taxon>
        <taxon>Flavobacteriia</taxon>
        <taxon>Flavobacteriales</taxon>
        <taxon>Weeksellaceae</taxon>
        <taxon>Chryseobacterium group</taxon>
        <taxon>Chryseobacterium</taxon>
    </lineage>
</organism>
<evidence type="ECO:0000256" key="9">
    <source>
        <dbReference type="ARBA" id="ARBA00023136"/>
    </source>
</evidence>
<protein>
    <recommendedName>
        <fullName evidence="11 12">ATP synthase subunit a</fullName>
    </recommendedName>
    <alternativeName>
        <fullName evidence="11">ATP synthase F0 sector subunit a</fullName>
    </alternativeName>
    <alternativeName>
        <fullName evidence="11">F-ATPase subunit 6</fullName>
    </alternativeName>
</protein>
<dbReference type="HAMAP" id="MF_01393">
    <property type="entry name" value="ATP_synth_a_bact"/>
    <property type="match status" value="1"/>
</dbReference>
<accession>A0A930YTY8</accession>
<dbReference type="RefSeq" id="WP_194738252.1">
    <property type="nucleotide sequence ID" value="NZ_JADKYY010000001.1"/>
</dbReference>
<evidence type="ECO:0000256" key="5">
    <source>
        <dbReference type="ARBA" id="ARBA00022692"/>
    </source>
</evidence>
<evidence type="ECO:0000256" key="3">
    <source>
        <dbReference type="ARBA" id="ARBA00022448"/>
    </source>
</evidence>
<proteinExistence type="inferred from homology"/>
<evidence type="ECO:0000256" key="13">
    <source>
        <dbReference type="SAM" id="SignalP"/>
    </source>
</evidence>
<evidence type="ECO:0000256" key="4">
    <source>
        <dbReference type="ARBA" id="ARBA00022547"/>
    </source>
</evidence>
<evidence type="ECO:0000256" key="12">
    <source>
        <dbReference type="RuleBase" id="RU000483"/>
    </source>
</evidence>
<dbReference type="Gene3D" id="1.20.120.220">
    <property type="entry name" value="ATP synthase, F0 complex, subunit A"/>
    <property type="match status" value="1"/>
</dbReference>
<sequence length="369" mass="40468">MIKRFSSFFLAVLFTLSGGLVSAAQDSEGQEFNAVDMIMHHIGDSNEWHVLTLNEGTADEKHISIPLPIILKDASGWHTFMSSSVAHGEEIEGYTMDHGIIKSTKGIERAAMFSLIGGSQDSSSVFYDFSITKNVAAMLVSVFIMLLVFIGIARSYKNGVPTGIGRFLEPIIVFIRDEVAIPNIGSAKYKKYMPYLLTVFFFIWFNNLFGLIPFAPFGSNLTGNIAVTAFLAIVTLVITLFSANKSYWKHIFMPPVPLALYPIMVPIEIVGVLTKPFALMMRLFANVTAGHIMILAIISLIFIFKNAFLGLASVPLALFVSVLELLVAALQAYIFTVLSALYIGMAVEDHDHDHAHNDSDSAGKDTLVA</sequence>
<reference evidence="14" key="1">
    <citation type="submission" date="2020-11" db="EMBL/GenBank/DDBJ databases">
        <title>Genome seq and assembly of Planobacterium sp.</title>
        <authorList>
            <person name="Chhetri G."/>
        </authorList>
    </citation>
    <scope>NUCLEOTIDE SEQUENCE</scope>
    <source>
        <strain evidence="14">GCR5</strain>
    </source>
</reference>
<evidence type="ECO:0000256" key="6">
    <source>
        <dbReference type="ARBA" id="ARBA00022781"/>
    </source>
</evidence>
<dbReference type="PRINTS" id="PR00123">
    <property type="entry name" value="ATPASEA"/>
</dbReference>
<keyword evidence="6 11" id="KW-0375">Hydrogen ion transport</keyword>
<dbReference type="AlphaFoldDB" id="A0A930YTY8"/>